<dbReference type="HOGENOM" id="CLU_034793_0_0_1"/>
<evidence type="ECO:0000313" key="6">
    <source>
        <dbReference type="EMBL" id="ERN04540.1"/>
    </source>
</evidence>
<name>W1PBX5_AMBTC</name>
<comment type="similarity">
    <text evidence="2">Belongs to the Mediator complex subunit 17 family.</text>
</comment>
<reference evidence="7" key="1">
    <citation type="journal article" date="2013" name="Science">
        <title>The Amborella genome and the evolution of flowering plants.</title>
        <authorList>
            <consortium name="Amborella Genome Project"/>
        </authorList>
    </citation>
    <scope>NUCLEOTIDE SEQUENCE [LARGE SCALE GENOMIC DNA]</scope>
</reference>
<dbReference type="AlphaFoldDB" id="W1PBX5"/>
<gene>
    <name evidence="6" type="ORF">AMTR_s00081p00160620</name>
</gene>
<evidence type="ECO:0000256" key="1">
    <source>
        <dbReference type="ARBA" id="ARBA00004123"/>
    </source>
</evidence>
<dbReference type="eggNOG" id="ENOG502QT7Z">
    <property type="taxonomic scope" value="Eukaryota"/>
</dbReference>
<keyword evidence="3" id="KW-0805">Transcription regulation</keyword>
<dbReference type="GO" id="GO:0006357">
    <property type="term" value="P:regulation of transcription by RNA polymerase II"/>
    <property type="evidence" value="ECO:0000318"/>
    <property type="project" value="GO_Central"/>
</dbReference>
<dbReference type="KEGG" id="atr:18432701"/>
<keyword evidence="7" id="KW-1185">Reference proteome</keyword>
<keyword evidence="5" id="KW-0539">Nucleus</keyword>
<dbReference type="OrthoDB" id="2020583at2759"/>
<comment type="subcellular location">
    <subcellularLocation>
        <location evidence="1">Nucleus</location>
    </subcellularLocation>
</comment>
<dbReference type="Gramene" id="ERN04540">
    <property type="protein sequence ID" value="ERN04540"/>
    <property type="gene ID" value="AMTR_s00081p00160620"/>
</dbReference>
<dbReference type="GO" id="GO:0016592">
    <property type="term" value="C:mediator complex"/>
    <property type="evidence" value="ECO:0000318"/>
    <property type="project" value="GO_Central"/>
</dbReference>
<dbReference type="STRING" id="13333.W1PBX5"/>
<dbReference type="PANTHER" id="PTHR13114">
    <property type="entry name" value="MEDIATOR OF RNA POLYMERASE II TRANSCRIPTION SUBUNIT 17"/>
    <property type="match status" value="1"/>
</dbReference>
<sequence>MDGGNIKLSLDKLPIRRVDAVDENGTEHFPPSDVNQDEKYLSLLRRIDFTPVVEKDAKKQKVSRENQASQQWPWQSLVENLRQAHHELSVIIDLVHNVEANDAVAVAGMTRPKPLPNEVLSDLAISTSTKLQCFQHVGKYLKQSAKALEHQVAREARFYGSLIRLQQNWKVKRQRALAAPSGSEGFTFDLSDISLSDPLLFRTSSLSTVRIEHDSTGMLAVTLPPNSCHALFLGFRDGPSSTIPIQPAGSNIDSLREGFDCGAKKETATNEDVNECLKETHALLRSIHRAIFDEQVFDWVNREAFNGSPGVNVTGMRENFLQLSLNPEISVCLKLLASNKDDQSESQNGIHNEGSRVVSVDLSEGSGASDARLKNTQEKEQNWLPDALSCEIYLQQLLLENVFVRDREIRAPVKCGSNKVQGSMKPIGDGFGFLGHFCVSLSHRIFSHKVLVDLENLAARVPYVHLLSHPTWNSRISAWSLYMKVPQSIMHLGKTKPETFDLEKGIRSQFYTKVVVNDESICIEGEAAPSVVGLFRSDSVEVRSISGYHCGLEDLTPMLLQQVASQVVHWIHEEALIVGMKVTRDFLSLWFEVEQGDRLGLVARIDQDDPHCCIGWWLVLEDARMEGHPDLSNGGSSESKKFLGHLSLESLYAVLMDLVSLCSSSGTS</sequence>
<evidence type="ECO:0000256" key="3">
    <source>
        <dbReference type="ARBA" id="ARBA00023015"/>
    </source>
</evidence>
<dbReference type="GO" id="GO:0035196">
    <property type="term" value="P:miRNA processing"/>
    <property type="evidence" value="ECO:0007669"/>
    <property type="project" value="EnsemblPlants"/>
</dbReference>
<evidence type="ECO:0000256" key="2">
    <source>
        <dbReference type="ARBA" id="ARBA00005635"/>
    </source>
</evidence>
<dbReference type="GO" id="GO:0006974">
    <property type="term" value="P:DNA damage response"/>
    <property type="evidence" value="ECO:0007669"/>
    <property type="project" value="EnsemblPlants"/>
</dbReference>
<proteinExistence type="inferred from homology"/>
<evidence type="ECO:0000313" key="7">
    <source>
        <dbReference type="Proteomes" id="UP000017836"/>
    </source>
</evidence>
<dbReference type="GO" id="GO:0070847">
    <property type="term" value="C:core mediator complex"/>
    <property type="evidence" value="ECO:0000318"/>
    <property type="project" value="GO_Central"/>
</dbReference>
<protein>
    <submittedName>
        <fullName evidence="6">Uncharacterized protein</fullName>
    </submittedName>
</protein>
<dbReference type="OMA" id="WWLVMDD"/>
<dbReference type="EMBL" id="KI394223">
    <property type="protein sequence ID" value="ERN04540.1"/>
    <property type="molecule type" value="Genomic_DNA"/>
</dbReference>
<keyword evidence="4" id="KW-0804">Transcription</keyword>
<dbReference type="GO" id="GO:0009640">
    <property type="term" value="P:photomorphogenesis"/>
    <property type="evidence" value="ECO:0007669"/>
    <property type="project" value="EnsemblPlants"/>
</dbReference>
<dbReference type="Proteomes" id="UP000017836">
    <property type="component" value="Unassembled WGS sequence"/>
</dbReference>
<dbReference type="GO" id="GO:0003712">
    <property type="term" value="F:transcription coregulator activity"/>
    <property type="evidence" value="ECO:0000318"/>
    <property type="project" value="GO_Central"/>
</dbReference>
<dbReference type="InterPro" id="IPR019313">
    <property type="entry name" value="Mediator_Med17"/>
</dbReference>
<organism evidence="6 7">
    <name type="scientific">Amborella trichopoda</name>
    <dbReference type="NCBI Taxonomy" id="13333"/>
    <lineage>
        <taxon>Eukaryota</taxon>
        <taxon>Viridiplantae</taxon>
        <taxon>Streptophyta</taxon>
        <taxon>Embryophyta</taxon>
        <taxon>Tracheophyta</taxon>
        <taxon>Spermatophyta</taxon>
        <taxon>Magnoliopsida</taxon>
        <taxon>Amborellales</taxon>
        <taxon>Amborellaceae</taxon>
        <taxon>Amborella</taxon>
    </lineage>
</organism>
<evidence type="ECO:0000256" key="5">
    <source>
        <dbReference type="ARBA" id="ARBA00023242"/>
    </source>
</evidence>
<accession>W1PBX5</accession>
<evidence type="ECO:0000256" key="4">
    <source>
        <dbReference type="ARBA" id="ARBA00023163"/>
    </source>
</evidence>
<dbReference type="PANTHER" id="PTHR13114:SF7">
    <property type="entry name" value="MEDIATOR OF RNA POLYMERASE II TRANSCRIPTION SUBUNIT 17"/>
    <property type="match status" value="1"/>
</dbReference>